<sequence length="320" mass="36770">MKPKNCLIFGASGLIGRHLIRKLTKNNFKVTAITRNIHQKGYLLKTQGNPGYIDIVEANIFDVDKINSLVKNADVCINLIGILHQKGKFNTFENIHEKFPNFLSSLCRKYNVEQFFHISALGIENAKDSLYACSKLKGEFFIRKNFKEANILKPSVIYSVDDNFTTNFMTILGLLPVFPLYYNGSTLFRPIYISDLTEIIYQMIAKNIKSTTLECVGPEEISLKNILKRLLKFIGKKRLLIPIPLLVAQLSAIFFQLFPRPLITLDQLKLLKYQNIPSGKYKTNFDLKIPSNTKFDDEVKKYSYMWREGGQFSTVEETKN</sequence>
<dbReference type="GO" id="GO:0044877">
    <property type="term" value="F:protein-containing complex binding"/>
    <property type="evidence" value="ECO:0007669"/>
    <property type="project" value="TreeGrafter"/>
</dbReference>
<dbReference type="InterPro" id="IPR051207">
    <property type="entry name" value="ComplexI_NDUFA9_subunit"/>
</dbReference>
<evidence type="ECO:0000313" key="2">
    <source>
        <dbReference type="EMBL" id="SVA70226.1"/>
    </source>
</evidence>
<dbReference type="Gene3D" id="3.40.50.720">
    <property type="entry name" value="NAD(P)-binding Rossmann-like Domain"/>
    <property type="match status" value="1"/>
</dbReference>
<name>A0A381XZH4_9ZZZZ</name>
<dbReference type="Pfam" id="PF01370">
    <property type="entry name" value="Epimerase"/>
    <property type="match status" value="1"/>
</dbReference>
<dbReference type="EMBL" id="UINC01016964">
    <property type="protein sequence ID" value="SVA70226.1"/>
    <property type="molecule type" value="Genomic_DNA"/>
</dbReference>
<dbReference type="AlphaFoldDB" id="A0A381XZH4"/>
<accession>A0A381XZH4</accession>
<dbReference type="PANTHER" id="PTHR12126:SF11">
    <property type="entry name" value="NADH DEHYDROGENASE [UBIQUINONE] 1 ALPHA SUBCOMPLEX SUBUNIT 9, MITOCHONDRIAL"/>
    <property type="match status" value="1"/>
</dbReference>
<dbReference type="InterPro" id="IPR036291">
    <property type="entry name" value="NAD(P)-bd_dom_sf"/>
</dbReference>
<dbReference type="PANTHER" id="PTHR12126">
    <property type="entry name" value="NADH-UBIQUINONE OXIDOREDUCTASE 39 KDA SUBUNIT-RELATED"/>
    <property type="match status" value="1"/>
</dbReference>
<dbReference type="CDD" id="cd05271">
    <property type="entry name" value="NDUFA9_like_SDR_a"/>
    <property type="match status" value="1"/>
</dbReference>
<reference evidence="2" key="1">
    <citation type="submission" date="2018-05" db="EMBL/GenBank/DDBJ databases">
        <authorList>
            <person name="Lanie J.A."/>
            <person name="Ng W.-L."/>
            <person name="Kazmierczak K.M."/>
            <person name="Andrzejewski T.M."/>
            <person name="Davidsen T.M."/>
            <person name="Wayne K.J."/>
            <person name="Tettelin H."/>
            <person name="Glass J.I."/>
            <person name="Rusch D."/>
            <person name="Podicherti R."/>
            <person name="Tsui H.-C.T."/>
            <person name="Winkler M.E."/>
        </authorList>
    </citation>
    <scope>NUCLEOTIDE SEQUENCE</scope>
</reference>
<gene>
    <name evidence="2" type="ORF">METZ01_LOCUS123080</name>
</gene>
<dbReference type="InterPro" id="IPR001509">
    <property type="entry name" value="Epimerase_deHydtase"/>
</dbReference>
<proteinExistence type="predicted"/>
<feature type="domain" description="NAD-dependent epimerase/dehydratase" evidence="1">
    <location>
        <begin position="7"/>
        <end position="206"/>
    </location>
</feature>
<organism evidence="2">
    <name type="scientific">marine metagenome</name>
    <dbReference type="NCBI Taxonomy" id="408172"/>
    <lineage>
        <taxon>unclassified sequences</taxon>
        <taxon>metagenomes</taxon>
        <taxon>ecological metagenomes</taxon>
    </lineage>
</organism>
<evidence type="ECO:0000259" key="1">
    <source>
        <dbReference type="Pfam" id="PF01370"/>
    </source>
</evidence>
<protein>
    <recommendedName>
        <fullName evidence="1">NAD-dependent epimerase/dehydratase domain-containing protein</fullName>
    </recommendedName>
</protein>
<dbReference type="SUPFAM" id="SSF51735">
    <property type="entry name" value="NAD(P)-binding Rossmann-fold domains"/>
    <property type="match status" value="1"/>
</dbReference>